<reference evidence="1" key="1">
    <citation type="submission" date="2019-08" db="EMBL/GenBank/DDBJ databases">
        <authorList>
            <person name="Kucharzyk K."/>
            <person name="Murdoch R.W."/>
            <person name="Higgins S."/>
            <person name="Loffler F."/>
        </authorList>
    </citation>
    <scope>NUCLEOTIDE SEQUENCE</scope>
</reference>
<dbReference type="AlphaFoldDB" id="A0A645I6G1"/>
<comment type="caution">
    <text evidence="1">The sequence shown here is derived from an EMBL/GenBank/DDBJ whole genome shotgun (WGS) entry which is preliminary data.</text>
</comment>
<sequence>MHANAGVVEAELTCVSAQPLATGTHLLALRSQCDIYLWILRRARLCGKKLLRLSQIGADARQRRADMESFVDQSVECG</sequence>
<protein>
    <submittedName>
        <fullName evidence="1">Uncharacterized protein</fullName>
    </submittedName>
</protein>
<organism evidence="1">
    <name type="scientific">bioreactor metagenome</name>
    <dbReference type="NCBI Taxonomy" id="1076179"/>
    <lineage>
        <taxon>unclassified sequences</taxon>
        <taxon>metagenomes</taxon>
        <taxon>ecological metagenomes</taxon>
    </lineage>
</organism>
<accession>A0A645I6G1</accession>
<gene>
    <name evidence="1" type="ORF">SDC9_194516</name>
</gene>
<dbReference type="EMBL" id="VSSQ01107979">
    <property type="protein sequence ID" value="MPN46917.1"/>
    <property type="molecule type" value="Genomic_DNA"/>
</dbReference>
<evidence type="ECO:0000313" key="1">
    <source>
        <dbReference type="EMBL" id="MPN46917.1"/>
    </source>
</evidence>
<name>A0A645I6G1_9ZZZZ</name>
<proteinExistence type="predicted"/>